<dbReference type="AlphaFoldDB" id="A0A1X7S491"/>
<sequence length="291" mass="32583">MHSPEIMPTERASLLSLPAEIRNAIYLYVFDPNLEVSCPIPPSKPNPLALSLQLQDFHSYITARQDANRAVRELGVLRTCKRIYDEAQLLALSFTPFHLSGDCTYPDVFDLRSRSLTAAKIGAIRHLTLTARISHLRALNEAWAGTPFGHPSLRLDTLTIIPKRPEVFATVFAEIADLSQSHTSAYIFSETLKGLRNVKCIEVRNEGCFNETVWRQFYRALVYRLWRWGGGKCGVRFESGDTAPGGTAEKTNHWFRAYFTEDQGIECGEEVVRLVGLTGEFPDPNLAGVGP</sequence>
<proteinExistence type="predicted"/>
<organism evidence="2 3">
    <name type="scientific">Zymoseptoria tritici (strain ST99CH_3D7)</name>
    <dbReference type="NCBI Taxonomy" id="1276538"/>
    <lineage>
        <taxon>Eukaryota</taxon>
        <taxon>Fungi</taxon>
        <taxon>Dikarya</taxon>
        <taxon>Ascomycota</taxon>
        <taxon>Pezizomycotina</taxon>
        <taxon>Dothideomycetes</taxon>
        <taxon>Dothideomycetidae</taxon>
        <taxon>Mycosphaerellales</taxon>
        <taxon>Mycosphaerellaceae</taxon>
        <taxon>Zymoseptoria</taxon>
    </lineage>
</organism>
<dbReference type="PANTHER" id="PTHR38790">
    <property type="entry name" value="2EXR DOMAIN-CONTAINING PROTEIN-RELATED"/>
    <property type="match status" value="1"/>
</dbReference>
<gene>
    <name evidence="2" type="ORF">ZT3D7_G9647</name>
</gene>
<evidence type="ECO:0000313" key="2">
    <source>
        <dbReference type="EMBL" id="SMQ54492.1"/>
    </source>
</evidence>
<keyword evidence="3" id="KW-1185">Reference proteome</keyword>
<dbReference type="STRING" id="1276538.A0A1X7S491"/>
<dbReference type="Proteomes" id="UP000215127">
    <property type="component" value="Chromosome 10"/>
</dbReference>
<name>A0A1X7S491_ZYMT9</name>
<evidence type="ECO:0000313" key="3">
    <source>
        <dbReference type="Proteomes" id="UP000215127"/>
    </source>
</evidence>
<accession>A0A1X7S491</accession>
<evidence type="ECO:0000259" key="1">
    <source>
        <dbReference type="Pfam" id="PF24864"/>
    </source>
</evidence>
<dbReference type="InterPro" id="IPR056632">
    <property type="entry name" value="DUF7730"/>
</dbReference>
<dbReference type="EMBL" id="LT853701">
    <property type="protein sequence ID" value="SMQ54492.1"/>
    <property type="molecule type" value="Genomic_DNA"/>
</dbReference>
<reference evidence="2 3" key="1">
    <citation type="submission" date="2016-06" db="EMBL/GenBank/DDBJ databases">
        <authorList>
            <person name="Kjaerup R.B."/>
            <person name="Dalgaard T.S."/>
            <person name="Juul-Madsen H.R."/>
        </authorList>
    </citation>
    <scope>NUCLEOTIDE SEQUENCE [LARGE SCALE GENOMIC DNA]</scope>
</reference>
<feature type="domain" description="DUF7730" evidence="1">
    <location>
        <begin position="11"/>
        <end position="139"/>
    </location>
</feature>
<dbReference type="Pfam" id="PF24864">
    <property type="entry name" value="DUF7730"/>
    <property type="match status" value="1"/>
</dbReference>
<protein>
    <recommendedName>
        <fullName evidence="1">DUF7730 domain-containing protein</fullName>
    </recommendedName>
</protein>